<protein>
    <recommendedName>
        <fullName evidence="12">Toll-like receptor 2</fullName>
    </recommendedName>
</protein>
<accession>A0AAW1XXJ7</accession>
<dbReference type="FunFam" id="3.80.10.10:FF:000213">
    <property type="entry name" value="Tyrosine-sulfated glycopeptide receptor 1"/>
    <property type="match status" value="1"/>
</dbReference>
<comment type="similarity">
    <text evidence="2">Belongs to the RLP family.</text>
</comment>
<evidence type="ECO:0000256" key="5">
    <source>
        <dbReference type="ARBA" id="ARBA00022692"/>
    </source>
</evidence>
<comment type="caution">
    <text evidence="10">The sequence shown here is derived from an EMBL/GenBank/DDBJ whole genome shotgun (WGS) entry which is preliminary data.</text>
</comment>
<dbReference type="PANTHER" id="PTHR48004">
    <property type="entry name" value="OS01G0149700 PROTEIN"/>
    <property type="match status" value="1"/>
</dbReference>
<dbReference type="Pfam" id="PF00560">
    <property type="entry name" value="LRR_1"/>
    <property type="match status" value="3"/>
</dbReference>
<evidence type="ECO:0008006" key="12">
    <source>
        <dbReference type="Google" id="ProtNLM"/>
    </source>
</evidence>
<evidence type="ECO:0000256" key="2">
    <source>
        <dbReference type="ARBA" id="ARBA00009592"/>
    </source>
</evidence>
<evidence type="ECO:0000256" key="8">
    <source>
        <dbReference type="ARBA" id="ARBA00023136"/>
    </source>
</evidence>
<evidence type="ECO:0000256" key="6">
    <source>
        <dbReference type="ARBA" id="ARBA00022737"/>
    </source>
</evidence>
<dbReference type="AlphaFoldDB" id="A0AAW1XXJ7"/>
<dbReference type="InterPro" id="IPR052941">
    <property type="entry name" value="StomDev_PlantInt_Reg"/>
</dbReference>
<dbReference type="EMBL" id="JBEDUW010000003">
    <property type="protein sequence ID" value="KAK9941394.1"/>
    <property type="molecule type" value="Genomic_DNA"/>
</dbReference>
<gene>
    <name evidence="10" type="ORF">M0R45_017998</name>
</gene>
<proteinExistence type="inferred from homology"/>
<dbReference type="InterPro" id="IPR001611">
    <property type="entry name" value="Leu-rich_rpt"/>
</dbReference>
<keyword evidence="11" id="KW-1185">Reference proteome</keyword>
<dbReference type="GO" id="GO:0005886">
    <property type="term" value="C:plasma membrane"/>
    <property type="evidence" value="ECO:0007669"/>
    <property type="project" value="UniProtKB-SubCell"/>
</dbReference>
<evidence type="ECO:0000313" key="10">
    <source>
        <dbReference type="EMBL" id="KAK9941394.1"/>
    </source>
</evidence>
<evidence type="ECO:0000256" key="3">
    <source>
        <dbReference type="ARBA" id="ARBA00022475"/>
    </source>
</evidence>
<keyword evidence="4" id="KW-0433">Leucine-rich repeat</keyword>
<keyword evidence="9" id="KW-0325">Glycoprotein</keyword>
<evidence type="ECO:0000313" key="11">
    <source>
        <dbReference type="Proteomes" id="UP001457282"/>
    </source>
</evidence>
<keyword evidence="5" id="KW-0812">Transmembrane</keyword>
<dbReference type="InterPro" id="IPR032675">
    <property type="entry name" value="LRR_dom_sf"/>
</dbReference>
<dbReference type="PANTHER" id="PTHR48004:SF58">
    <property type="entry name" value="OS01G0162200 PROTEIN"/>
    <property type="match status" value="1"/>
</dbReference>
<reference evidence="10 11" key="1">
    <citation type="journal article" date="2023" name="G3 (Bethesda)">
        <title>A chromosome-length genome assembly and annotation of blackberry (Rubus argutus, cv. 'Hillquist').</title>
        <authorList>
            <person name="Bruna T."/>
            <person name="Aryal R."/>
            <person name="Dudchenko O."/>
            <person name="Sargent D.J."/>
            <person name="Mead D."/>
            <person name="Buti M."/>
            <person name="Cavallini A."/>
            <person name="Hytonen T."/>
            <person name="Andres J."/>
            <person name="Pham M."/>
            <person name="Weisz D."/>
            <person name="Mascagni F."/>
            <person name="Usai G."/>
            <person name="Natali L."/>
            <person name="Bassil N."/>
            <person name="Fernandez G.E."/>
            <person name="Lomsadze A."/>
            <person name="Armour M."/>
            <person name="Olukolu B."/>
            <person name="Poorten T."/>
            <person name="Britton C."/>
            <person name="Davik J."/>
            <person name="Ashrafi H."/>
            <person name="Aiden E.L."/>
            <person name="Borodovsky M."/>
            <person name="Worthington M."/>
        </authorList>
    </citation>
    <scope>NUCLEOTIDE SEQUENCE [LARGE SCALE GENOMIC DNA]</scope>
    <source>
        <strain evidence="10">PI 553951</strain>
    </source>
</reference>
<organism evidence="10 11">
    <name type="scientific">Rubus argutus</name>
    <name type="common">Southern blackberry</name>
    <dbReference type="NCBI Taxonomy" id="59490"/>
    <lineage>
        <taxon>Eukaryota</taxon>
        <taxon>Viridiplantae</taxon>
        <taxon>Streptophyta</taxon>
        <taxon>Embryophyta</taxon>
        <taxon>Tracheophyta</taxon>
        <taxon>Spermatophyta</taxon>
        <taxon>Magnoliopsida</taxon>
        <taxon>eudicotyledons</taxon>
        <taxon>Gunneridae</taxon>
        <taxon>Pentapetalae</taxon>
        <taxon>rosids</taxon>
        <taxon>fabids</taxon>
        <taxon>Rosales</taxon>
        <taxon>Rosaceae</taxon>
        <taxon>Rosoideae</taxon>
        <taxon>Rosoideae incertae sedis</taxon>
        <taxon>Rubus</taxon>
    </lineage>
</organism>
<dbReference type="Pfam" id="PF13855">
    <property type="entry name" value="LRR_8"/>
    <property type="match status" value="1"/>
</dbReference>
<evidence type="ECO:0000256" key="7">
    <source>
        <dbReference type="ARBA" id="ARBA00022989"/>
    </source>
</evidence>
<dbReference type="Proteomes" id="UP001457282">
    <property type="component" value="Unassembled WGS sequence"/>
</dbReference>
<keyword evidence="6" id="KW-0677">Repeat</keyword>
<dbReference type="Gene3D" id="3.80.10.10">
    <property type="entry name" value="Ribonuclease Inhibitor"/>
    <property type="match status" value="1"/>
</dbReference>
<sequence length="352" mass="39495">MGSNNLTGDISMLNFSRLGQLSKLDFRKNKFFGILPRSLYSCKSLKAVRMSYNDLEFQIQPEIVSLKSLSFLSLGYNTRLTKVKEAMKILMGCKRLVVLSLASSFVGEELPADLGTVGFDGFQNLRVLDLSSCNLTGHIPLWLSKLKQLEILDMSLNRFTGSIPSWMATLPRLYSISMESNLLSGELPKELWTLPMLVSEQTAAKVAHNSLELPIFYPIVNHTIPLQYNYLLYFPSVIYLNDNSLSGNIPSEIGQLQLLQPLDLSANKFSGHIPDQISNLKRMEELDLSMSHFSGEIPASFASLISYQGSMSRTIISKAQYHQALSSKVSMPLFFRGIRNFAVLHFQMSVTQ</sequence>
<name>A0AAW1XXJ7_RUBAR</name>
<evidence type="ECO:0000256" key="9">
    <source>
        <dbReference type="ARBA" id="ARBA00023180"/>
    </source>
</evidence>
<keyword evidence="8" id="KW-0472">Membrane</keyword>
<dbReference type="SUPFAM" id="SSF52058">
    <property type="entry name" value="L domain-like"/>
    <property type="match status" value="1"/>
</dbReference>
<keyword evidence="7" id="KW-1133">Transmembrane helix</keyword>
<comment type="subcellular location">
    <subcellularLocation>
        <location evidence="1">Cell membrane</location>
    </subcellularLocation>
</comment>
<keyword evidence="3" id="KW-1003">Cell membrane</keyword>
<evidence type="ECO:0000256" key="4">
    <source>
        <dbReference type="ARBA" id="ARBA00022614"/>
    </source>
</evidence>
<evidence type="ECO:0000256" key="1">
    <source>
        <dbReference type="ARBA" id="ARBA00004236"/>
    </source>
</evidence>